<evidence type="ECO:0000259" key="1">
    <source>
        <dbReference type="Pfam" id="PF01471"/>
    </source>
</evidence>
<dbReference type="EMBL" id="JACKWY010000002">
    <property type="protein sequence ID" value="MBB6714034.1"/>
    <property type="molecule type" value="Genomic_DNA"/>
</dbReference>
<feature type="domain" description="Peptidoglycan binding-like" evidence="1">
    <location>
        <begin position="531"/>
        <end position="589"/>
    </location>
</feature>
<dbReference type="InterPro" id="IPR036366">
    <property type="entry name" value="PGBDSf"/>
</dbReference>
<feature type="domain" description="Peptidoglycan binding-like" evidence="1">
    <location>
        <begin position="437"/>
        <end position="497"/>
    </location>
</feature>
<proteinExistence type="predicted"/>
<dbReference type="InterPro" id="IPR002477">
    <property type="entry name" value="Peptidoglycan-bd-like"/>
</dbReference>
<dbReference type="InterPro" id="IPR036365">
    <property type="entry name" value="PGBD-like_sf"/>
</dbReference>
<protein>
    <submittedName>
        <fullName evidence="2">Peptidoglycan-binding protein</fullName>
    </submittedName>
</protein>
<feature type="domain" description="Peptidoglycan binding-like" evidence="1">
    <location>
        <begin position="720"/>
        <end position="777"/>
    </location>
</feature>
<dbReference type="RefSeq" id="WP_185163722.1">
    <property type="nucleotide sequence ID" value="NZ_JACKWY010000002.1"/>
</dbReference>
<dbReference type="Proteomes" id="UP000585258">
    <property type="component" value="Unassembled WGS sequence"/>
</dbReference>
<sequence>MGKGYILVRLFKVMDALPKTRGSLKVTNAENGNIVYQKDDAFDISGRSEIIEVDTPEKSLSQQPYESGIIPYGRYNLDILSDGFVEVIVEGVSVFEENTSIQNVELKEEDKISEFTSLPEVIVIPEQQLVLKEQRDKQIGTMKYPYVLDKVYIPEFIVVHLGYPSSGAENVTVGFVDYIKNVASSEIYPTWPEESLKANIYCQISFALNRIYTEWYRNKGYSFQITNSTAYDQYFIKGRNIYENISKIVDEIFSKYIITIGNKTPFFAQYCNGTTVKCDGLSQWGSVDLANAGVEALDIIKYYFGYDKDLLRAAFIEGIPESYPGAPLRLNDINENVKVIQKQLNRISQNFPAIPKIISVDGKFDKQTEDSVKTFQKVFNLTQDGIVGRATWYRISDIYVGVKRLADLNQEPEIDEENQQPEVEGQYPGYLLRYGSRGEKVKEMQSYLAVISSHYNIPTIKADGIFGNATKEAVIAFQRLFELTPDGLVGVRTWDKIYEVYKLLQKEVTQKYLNPEFDGKYPGYLLGYGSRGEKVREMQTYLSAVSQYYNIPNIKADGIFGMATRDVVIAFQRLFGLAQDGLVGSSTWEEIYGVYKGLGESNEKLKPIYSSGYPGYVLKENLVGEDVKWLQTYLQAISRFYKKIPRVEVDGVFNKGTKNAVIAFQKEFQLNDDGNIGVNDWNKLISVYDSLDSGKNINKSDILYSYPGFNLEIGDKDGYVTVLQQYINVIAKNNYRIDEIPVTGEFDNNTKIAVEKLQKEFGLKVTGIVDEITWDKISSTYEDLYTGKEIKEKRSKSKKSK</sequence>
<dbReference type="SUPFAM" id="SSF47090">
    <property type="entry name" value="PGBD-like"/>
    <property type="match status" value="5"/>
</dbReference>
<reference evidence="2 3" key="1">
    <citation type="submission" date="2020-08" db="EMBL/GenBank/DDBJ databases">
        <title>Clostridia isolated from Swiss meat.</title>
        <authorList>
            <person name="Wambui J."/>
            <person name="Stevens M.J.A."/>
            <person name="Stephan R."/>
        </authorList>
    </citation>
    <scope>NUCLEOTIDE SEQUENCE [LARGE SCALE GENOMIC DNA]</scope>
    <source>
        <strain evidence="2 3">CM001</strain>
    </source>
</reference>
<gene>
    <name evidence="2" type="ORF">H7E68_04695</name>
</gene>
<accession>A0A7X0SAM1</accession>
<name>A0A7X0SAM1_9CLOT</name>
<dbReference type="AlphaFoldDB" id="A0A7X0SAM1"/>
<comment type="caution">
    <text evidence="2">The sequence shown here is derived from an EMBL/GenBank/DDBJ whole genome shotgun (WGS) entry which is preliminary data.</text>
</comment>
<feature type="domain" description="Peptidoglycan binding-like" evidence="1">
    <location>
        <begin position="335"/>
        <end position="394"/>
    </location>
</feature>
<evidence type="ECO:0000313" key="3">
    <source>
        <dbReference type="Proteomes" id="UP000585258"/>
    </source>
</evidence>
<evidence type="ECO:0000313" key="2">
    <source>
        <dbReference type="EMBL" id="MBB6714034.1"/>
    </source>
</evidence>
<feature type="domain" description="Peptidoglycan binding-like" evidence="1">
    <location>
        <begin position="624"/>
        <end position="684"/>
    </location>
</feature>
<organism evidence="2 3">
    <name type="scientific">Clostridium gasigenes</name>
    <dbReference type="NCBI Taxonomy" id="94869"/>
    <lineage>
        <taxon>Bacteria</taxon>
        <taxon>Bacillati</taxon>
        <taxon>Bacillota</taxon>
        <taxon>Clostridia</taxon>
        <taxon>Eubacteriales</taxon>
        <taxon>Clostridiaceae</taxon>
        <taxon>Clostridium</taxon>
    </lineage>
</organism>
<dbReference type="Gene3D" id="1.10.101.10">
    <property type="entry name" value="PGBD-like superfamily/PGBD"/>
    <property type="match status" value="5"/>
</dbReference>
<dbReference type="Pfam" id="PF01471">
    <property type="entry name" value="PG_binding_1"/>
    <property type="match status" value="5"/>
</dbReference>